<proteinExistence type="predicted"/>
<protein>
    <submittedName>
        <fullName evidence="1">Uncharacterized protein</fullName>
    </submittedName>
</protein>
<dbReference type="EMBL" id="JXTC01000061">
    <property type="protein sequence ID" value="PON92911.1"/>
    <property type="molecule type" value="Genomic_DNA"/>
</dbReference>
<dbReference type="Proteomes" id="UP000237000">
    <property type="component" value="Unassembled WGS sequence"/>
</dbReference>
<evidence type="ECO:0000313" key="2">
    <source>
        <dbReference type="Proteomes" id="UP000237000"/>
    </source>
</evidence>
<dbReference type="InParanoid" id="A0A2P5F547"/>
<gene>
    <name evidence="1" type="ORF">TorRG33x02_111900</name>
</gene>
<accession>A0A2P5F547</accession>
<organism evidence="1 2">
    <name type="scientific">Trema orientale</name>
    <name type="common">Charcoal tree</name>
    <name type="synonym">Celtis orientalis</name>
    <dbReference type="NCBI Taxonomy" id="63057"/>
    <lineage>
        <taxon>Eukaryota</taxon>
        <taxon>Viridiplantae</taxon>
        <taxon>Streptophyta</taxon>
        <taxon>Embryophyta</taxon>
        <taxon>Tracheophyta</taxon>
        <taxon>Spermatophyta</taxon>
        <taxon>Magnoliopsida</taxon>
        <taxon>eudicotyledons</taxon>
        <taxon>Gunneridae</taxon>
        <taxon>Pentapetalae</taxon>
        <taxon>rosids</taxon>
        <taxon>fabids</taxon>
        <taxon>Rosales</taxon>
        <taxon>Cannabaceae</taxon>
        <taxon>Trema</taxon>
    </lineage>
</organism>
<evidence type="ECO:0000313" key="1">
    <source>
        <dbReference type="EMBL" id="PON92911.1"/>
    </source>
</evidence>
<sequence>MFSKVILAQVSPLHVISLNKMSRVYGPKSMRLRFEQWGNYARQVQVALLIKVTQHRRSGQFSSKLTGHL</sequence>
<dbReference type="AlphaFoldDB" id="A0A2P5F547"/>
<reference evidence="2" key="1">
    <citation type="submission" date="2016-06" db="EMBL/GenBank/DDBJ databases">
        <title>Parallel loss of symbiosis genes in relatives of nitrogen-fixing non-legume Parasponia.</title>
        <authorList>
            <person name="Van Velzen R."/>
            <person name="Holmer R."/>
            <person name="Bu F."/>
            <person name="Rutten L."/>
            <person name="Van Zeijl A."/>
            <person name="Liu W."/>
            <person name="Santuari L."/>
            <person name="Cao Q."/>
            <person name="Sharma T."/>
            <person name="Shen D."/>
            <person name="Roswanjaya Y."/>
            <person name="Wardhani T."/>
            <person name="Kalhor M.S."/>
            <person name="Jansen J."/>
            <person name="Van den Hoogen J."/>
            <person name="Gungor B."/>
            <person name="Hartog M."/>
            <person name="Hontelez J."/>
            <person name="Verver J."/>
            <person name="Yang W.-C."/>
            <person name="Schijlen E."/>
            <person name="Repin R."/>
            <person name="Schilthuizen M."/>
            <person name="Schranz E."/>
            <person name="Heidstra R."/>
            <person name="Miyata K."/>
            <person name="Fedorova E."/>
            <person name="Kohlen W."/>
            <person name="Bisseling T."/>
            <person name="Smit S."/>
            <person name="Geurts R."/>
        </authorList>
    </citation>
    <scope>NUCLEOTIDE SEQUENCE [LARGE SCALE GENOMIC DNA]</scope>
    <source>
        <strain evidence="2">cv. RG33-2</strain>
    </source>
</reference>
<comment type="caution">
    <text evidence="1">The sequence shown here is derived from an EMBL/GenBank/DDBJ whole genome shotgun (WGS) entry which is preliminary data.</text>
</comment>
<name>A0A2P5F547_TREOI</name>
<keyword evidence="2" id="KW-1185">Reference proteome</keyword>